<keyword evidence="4" id="KW-1185">Reference proteome</keyword>
<gene>
    <name evidence="3" type="ORF">J1C56_27525</name>
</gene>
<reference evidence="3" key="2">
    <citation type="submission" date="2021-03" db="EMBL/GenBank/DDBJ databases">
        <authorList>
            <person name="Artuso I."/>
            <person name="Turrini P."/>
            <person name="Pirolo M."/>
            <person name="Lugli G.A."/>
            <person name="Ventura M."/>
            <person name="Visca P."/>
        </authorList>
    </citation>
    <scope>NUCLEOTIDE SEQUENCE</scope>
    <source>
        <strain evidence="3">LMG 26462</strain>
    </source>
</reference>
<dbReference type="InterPro" id="IPR050194">
    <property type="entry name" value="Glycosyltransferase_grp1"/>
</dbReference>
<evidence type="ECO:0000313" key="3">
    <source>
        <dbReference type="EMBL" id="MBT1159327.1"/>
    </source>
</evidence>
<dbReference type="GO" id="GO:0016757">
    <property type="term" value="F:glycosyltransferase activity"/>
    <property type="evidence" value="ECO:0007669"/>
    <property type="project" value="InterPro"/>
</dbReference>
<dbReference type="Gene3D" id="3.40.50.2000">
    <property type="entry name" value="Glycogen Phosphorylase B"/>
    <property type="match status" value="2"/>
</dbReference>
<proteinExistence type="predicted"/>
<evidence type="ECO:0000259" key="1">
    <source>
        <dbReference type="Pfam" id="PF00534"/>
    </source>
</evidence>
<reference evidence="3" key="1">
    <citation type="journal article" date="2021" name="Microorganisms">
        <title>Phylogenomic Reconstruction and Metabolic Potential of the Genus Aminobacter.</title>
        <authorList>
            <person name="Artuso I."/>
            <person name="Turrini P."/>
            <person name="Pirolo M."/>
            <person name="Lugli G.A."/>
            <person name="Ventura M."/>
            <person name="Visca P."/>
        </authorList>
    </citation>
    <scope>NUCLEOTIDE SEQUENCE</scope>
    <source>
        <strain evidence="3">LMG 26462</strain>
    </source>
</reference>
<feature type="domain" description="Glycosyltransferase subfamily 4-like N-terminal" evidence="2">
    <location>
        <begin position="78"/>
        <end position="170"/>
    </location>
</feature>
<accession>A0A9X1AGC7</accession>
<evidence type="ECO:0000313" key="4">
    <source>
        <dbReference type="Proteomes" id="UP001138921"/>
    </source>
</evidence>
<sequence>MAELKRRYRILFIHPGPVPPSRTEQRNLLFHLSRISHGDVVTTRWAGEEDGTLIPSSGRFQVLGDFRYHAMIRGLAPSFLRPLRTFAYFSAKGMLLSLARARYDAIVTYGPFIPSIAGLVVSRLTGVPLIIDVPGHPTKGYRYSSDKGSRLRAWAAEWLVPAVLRRADVLKLLYSTQLDGLQGSVWPASVVFHDFVPLSIIERAVESRDASGHGDYLLFLGSPWFLKGVDVLIRAFNTISEKFPSVSLMVVGHCPDRTPFEVLAANNPRITFREGVPHAEAMHLMTGCRAFVLPSRTEGMGRVLLEAMAARKPIVATRVDGIPTYIEDGENGLLFDPENADDLAAKLESLLGDDDLAARLALEGFRRVFERYSEERYIEHFERMLGDLVDRQPVGAPR</sequence>
<name>A0A9X1AGC7_9HYPH</name>
<dbReference type="Pfam" id="PF00534">
    <property type="entry name" value="Glycos_transf_1"/>
    <property type="match status" value="1"/>
</dbReference>
<dbReference type="InterPro" id="IPR028098">
    <property type="entry name" value="Glyco_trans_4-like_N"/>
</dbReference>
<comment type="caution">
    <text evidence="3">The sequence shown here is derived from an EMBL/GenBank/DDBJ whole genome shotgun (WGS) entry which is preliminary data.</text>
</comment>
<organism evidence="3 4">
    <name type="scientific">Aminobacter anthyllidis</name>
    <dbReference type="NCBI Taxonomy" id="1035067"/>
    <lineage>
        <taxon>Bacteria</taxon>
        <taxon>Pseudomonadati</taxon>
        <taxon>Pseudomonadota</taxon>
        <taxon>Alphaproteobacteria</taxon>
        <taxon>Hyphomicrobiales</taxon>
        <taxon>Phyllobacteriaceae</taxon>
        <taxon>Aminobacter</taxon>
    </lineage>
</organism>
<dbReference type="Proteomes" id="UP001138921">
    <property type="component" value="Unassembled WGS sequence"/>
</dbReference>
<dbReference type="InterPro" id="IPR001296">
    <property type="entry name" value="Glyco_trans_1"/>
</dbReference>
<feature type="domain" description="Glycosyl transferase family 1" evidence="1">
    <location>
        <begin position="215"/>
        <end position="361"/>
    </location>
</feature>
<dbReference type="CDD" id="cd03801">
    <property type="entry name" value="GT4_PimA-like"/>
    <property type="match status" value="1"/>
</dbReference>
<dbReference type="SUPFAM" id="SSF53756">
    <property type="entry name" value="UDP-Glycosyltransferase/glycogen phosphorylase"/>
    <property type="match status" value="1"/>
</dbReference>
<dbReference type="PANTHER" id="PTHR45947">
    <property type="entry name" value="SULFOQUINOVOSYL TRANSFERASE SQD2"/>
    <property type="match status" value="1"/>
</dbReference>
<dbReference type="AlphaFoldDB" id="A0A9X1AGC7"/>
<dbReference type="PANTHER" id="PTHR45947:SF3">
    <property type="entry name" value="SULFOQUINOVOSYL TRANSFERASE SQD2"/>
    <property type="match status" value="1"/>
</dbReference>
<evidence type="ECO:0000259" key="2">
    <source>
        <dbReference type="Pfam" id="PF13579"/>
    </source>
</evidence>
<dbReference type="EMBL" id="JAFLWW010000011">
    <property type="protein sequence ID" value="MBT1159327.1"/>
    <property type="molecule type" value="Genomic_DNA"/>
</dbReference>
<dbReference type="RefSeq" id="WP_214393180.1">
    <property type="nucleotide sequence ID" value="NZ_JAFLWW010000011.1"/>
</dbReference>
<protein>
    <submittedName>
        <fullName evidence="3">Glycosyltransferase family 4 protein</fullName>
    </submittedName>
</protein>
<dbReference type="Pfam" id="PF13579">
    <property type="entry name" value="Glyco_trans_4_4"/>
    <property type="match status" value="1"/>
</dbReference>